<dbReference type="EMBL" id="WEGI01000002">
    <property type="protein sequence ID" value="MQY25404.1"/>
    <property type="molecule type" value="Genomic_DNA"/>
</dbReference>
<proteinExistence type="predicted"/>
<feature type="compositionally biased region" description="Polar residues" evidence="1">
    <location>
        <begin position="48"/>
        <end position="64"/>
    </location>
</feature>
<accession>A0A7K0DKS9</accession>
<protein>
    <submittedName>
        <fullName evidence="2">Uncharacterized protein</fullName>
    </submittedName>
</protein>
<evidence type="ECO:0000313" key="3">
    <source>
        <dbReference type="Proteomes" id="UP000431401"/>
    </source>
</evidence>
<dbReference type="Proteomes" id="UP000431401">
    <property type="component" value="Unassembled WGS sequence"/>
</dbReference>
<dbReference type="AlphaFoldDB" id="A0A7K0DKS9"/>
<keyword evidence="3" id="KW-1185">Reference proteome</keyword>
<comment type="caution">
    <text evidence="2">The sequence shown here is derived from an EMBL/GenBank/DDBJ whole genome shotgun (WGS) entry which is preliminary data.</text>
</comment>
<reference evidence="2 3" key="1">
    <citation type="submission" date="2019-10" db="EMBL/GenBank/DDBJ databases">
        <title>Nocardia macrotermitis sp. nov. and Nocardia aurantia sp. nov., isolated from the gut of fungus growing-termite Macrotermes natalensis.</title>
        <authorList>
            <person name="Benndorf R."/>
            <person name="Schwitalla J."/>
            <person name="Martin K."/>
            <person name="De Beer W."/>
            <person name="Kaster A.-K."/>
            <person name="Vollmers J."/>
            <person name="Poulsen M."/>
            <person name="Beemelmanns C."/>
        </authorList>
    </citation>
    <scope>NUCLEOTIDE SEQUENCE [LARGE SCALE GENOMIC DNA]</scope>
    <source>
        <strain evidence="2 3">RB56</strain>
    </source>
</reference>
<evidence type="ECO:0000313" key="2">
    <source>
        <dbReference type="EMBL" id="MQY25404.1"/>
    </source>
</evidence>
<sequence>MLSQRGRYTLSRRGGPGSRRKALRLVDEGIDEPYPAPRTGPHRKALMNSPTTNSDPAGQVGSLVTSPRTEVPECIAASVPGRSTGVLPALRTVGDRPAVAPDPALPARDRDGAGARAPVAPDLPAAASKLFWGRDMATIEDIRKRQRGIRADRVVVCRGTVNVGMLPMRTRRVAREAGRL</sequence>
<feature type="region of interest" description="Disordered" evidence="1">
    <location>
        <begin position="93"/>
        <end position="120"/>
    </location>
</feature>
<feature type="region of interest" description="Disordered" evidence="1">
    <location>
        <begin position="1"/>
        <end position="64"/>
    </location>
</feature>
<gene>
    <name evidence="2" type="ORF">NRB56_09610</name>
</gene>
<name>A0A7K0DKS9_9NOCA</name>
<organism evidence="2 3">
    <name type="scientific">Nocardia aurantia</name>
    <dbReference type="NCBI Taxonomy" id="2585199"/>
    <lineage>
        <taxon>Bacteria</taxon>
        <taxon>Bacillati</taxon>
        <taxon>Actinomycetota</taxon>
        <taxon>Actinomycetes</taxon>
        <taxon>Mycobacteriales</taxon>
        <taxon>Nocardiaceae</taxon>
        <taxon>Nocardia</taxon>
    </lineage>
</organism>
<evidence type="ECO:0000256" key="1">
    <source>
        <dbReference type="SAM" id="MobiDB-lite"/>
    </source>
</evidence>